<comment type="caution">
    <text evidence="3">The sequence shown here is derived from an EMBL/GenBank/DDBJ whole genome shotgun (WGS) entry which is preliminary data.</text>
</comment>
<dbReference type="EMBL" id="JAATIQ010000031">
    <property type="protein sequence ID" value="KAF4397745.1"/>
    <property type="molecule type" value="Genomic_DNA"/>
</dbReference>
<organism evidence="3 4">
    <name type="scientific">Cannabis sativa</name>
    <name type="common">Hemp</name>
    <name type="synonym">Marijuana</name>
    <dbReference type="NCBI Taxonomy" id="3483"/>
    <lineage>
        <taxon>Eukaryota</taxon>
        <taxon>Viridiplantae</taxon>
        <taxon>Streptophyta</taxon>
        <taxon>Embryophyta</taxon>
        <taxon>Tracheophyta</taxon>
        <taxon>Spermatophyta</taxon>
        <taxon>Magnoliopsida</taxon>
        <taxon>eudicotyledons</taxon>
        <taxon>Gunneridae</taxon>
        <taxon>Pentapetalae</taxon>
        <taxon>rosids</taxon>
        <taxon>fabids</taxon>
        <taxon>Rosales</taxon>
        <taxon>Cannabaceae</taxon>
        <taxon>Cannabis</taxon>
    </lineage>
</organism>
<dbReference type="Pfam" id="PF13456">
    <property type="entry name" value="RVT_3"/>
    <property type="match status" value="1"/>
</dbReference>
<evidence type="ECO:0000256" key="1">
    <source>
        <dbReference type="SAM" id="Phobius"/>
    </source>
</evidence>
<sequence>MGREGSVVATVVRDEHGSILITKAKNCDVFDPKIAEAHAVCMAAELTMEKVMFQSDNLRVVTSFLIESESEADFNLVNLCRRYLRVCSTLKEWRIVHVSRKGNFMAHNLASWENANGAVGIIQHSTLDMNVLNGYVEWQKTCRLIWCVVVVGAAFVGVVAVCIALYLVVRVFVWFVATLDFGFHF</sequence>
<name>A0A7J6HRU9_CANSA</name>
<protein>
    <recommendedName>
        <fullName evidence="2">RNase H type-1 domain-containing protein</fullName>
    </recommendedName>
</protein>
<gene>
    <name evidence="3" type="ORF">G4B88_025237</name>
</gene>
<accession>A0A7J6HRU9</accession>
<dbReference type="GO" id="GO:0003676">
    <property type="term" value="F:nucleic acid binding"/>
    <property type="evidence" value="ECO:0007669"/>
    <property type="project" value="InterPro"/>
</dbReference>
<dbReference type="Proteomes" id="UP000583929">
    <property type="component" value="Unassembled WGS sequence"/>
</dbReference>
<evidence type="ECO:0000313" key="3">
    <source>
        <dbReference type="EMBL" id="KAF4397745.1"/>
    </source>
</evidence>
<feature type="transmembrane region" description="Helical" evidence="1">
    <location>
        <begin position="144"/>
        <end position="177"/>
    </location>
</feature>
<dbReference type="InterPro" id="IPR036397">
    <property type="entry name" value="RNaseH_sf"/>
</dbReference>
<dbReference type="GO" id="GO:0004523">
    <property type="term" value="F:RNA-DNA hybrid ribonuclease activity"/>
    <property type="evidence" value="ECO:0007669"/>
    <property type="project" value="InterPro"/>
</dbReference>
<dbReference type="Gene3D" id="3.30.420.10">
    <property type="entry name" value="Ribonuclease H-like superfamily/Ribonuclease H"/>
    <property type="match status" value="1"/>
</dbReference>
<keyword evidence="1" id="KW-1133">Transmembrane helix</keyword>
<dbReference type="AlphaFoldDB" id="A0A7J6HRU9"/>
<keyword evidence="1" id="KW-0472">Membrane</keyword>
<keyword evidence="1" id="KW-0812">Transmembrane</keyword>
<dbReference type="InterPro" id="IPR053151">
    <property type="entry name" value="RNase_H-like"/>
</dbReference>
<keyword evidence="4" id="KW-1185">Reference proteome</keyword>
<evidence type="ECO:0000313" key="4">
    <source>
        <dbReference type="Proteomes" id="UP000583929"/>
    </source>
</evidence>
<proteinExistence type="predicted"/>
<evidence type="ECO:0000259" key="2">
    <source>
        <dbReference type="Pfam" id="PF13456"/>
    </source>
</evidence>
<dbReference type="InterPro" id="IPR002156">
    <property type="entry name" value="RNaseH_domain"/>
</dbReference>
<feature type="domain" description="RNase H type-1" evidence="2">
    <location>
        <begin position="5"/>
        <end position="112"/>
    </location>
</feature>
<dbReference type="PANTHER" id="PTHR47723">
    <property type="entry name" value="OS05G0353850 PROTEIN"/>
    <property type="match status" value="1"/>
</dbReference>
<reference evidence="3 4" key="1">
    <citation type="journal article" date="2020" name="bioRxiv">
        <title>Sequence and annotation of 42 cannabis genomes reveals extensive copy number variation in cannabinoid synthesis and pathogen resistance genes.</title>
        <authorList>
            <person name="Mckernan K.J."/>
            <person name="Helbert Y."/>
            <person name="Kane L.T."/>
            <person name="Ebling H."/>
            <person name="Zhang L."/>
            <person name="Liu B."/>
            <person name="Eaton Z."/>
            <person name="Mclaughlin S."/>
            <person name="Kingan S."/>
            <person name="Baybayan P."/>
            <person name="Concepcion G."/>
            <person name="Jordan M."/>
            <person name="Riva A."/>
            <person name="Barbazuk W."/>
            <person name="Harkins T."/>
        </authorList>
    </citation>
    <scope>NUCLEOTIDE SEQUENCE [LARGE SCALE GENOMIC DNA]</scope>
    <source>
        <strain evidence="4">cv. Jamaican Lion 4</strain>
        <tissue evidence="3">Leaf</tissue>
    </source>
</reference>
<dbReference type="PANTHER" id="PTHR47723:SF21">
    <property type="entry name" value="POLYNUCLEOTIDYL TRANSFERASE, RIBONUCLEASE H-LIKE SUPERFAMILY PROTEIN"/>
    <property type="match status" value="1"/>
</dbReference>